<dbReference type="Proteomes" id="UP000189703">
    <property type="component" value="Unplaced"/>
</dbReference>
<dbReference type="FunCoup" id="A0A1U7ZDJ3">
    <property type="interactions" value="448"/>
</dbReference>
<protein>
    <submittedName>
        <fullName evidence="3">Uncharacterized protein LOC104592964 isoform X1</fullName>
    </submittedName>
</protein>
<dbReference type="FunFam" id="2.40.50.100:FF:000059">
    <property type="entry name" value="Biotin/lipoyl attachment domain-containing protein"/>
    <property type="match status" value="1"/>
</dbReference>
<dbReference type="Gene3D" id="2.40.50.100">
    <property type="match status" value="1"/>
</dbReference>
<dbReference type="CDD" id="cd06850">
    <property type="entry name" value="biotinyl_domain"/>
    <property type="match status" value="1"/>
</dbReference>
<dbReference type="InterPro" id="IPR053217">
    <property type="entry name" value="ACC_Biotin_Carrier"/>
</dbReference>
<feature type="region of interest" description="Disordered" evidence="1">
    <location>
        <begin position="136"/>
        <end position="183"/>
    </location>
</feature>
<keyword evidence="2" id="KW-1185">Reference proteome</keyword>
<gene>
    <name evidence="3" type="primary">LOC104592964</name>
</gene>
<name>A0A1U7ZDJ3_NELNU</name>
<evidence type="ECO:0000313" key="3">
    <source>
        <dbReference type="RefSeq" id="XP_010250846.1"/>
    </source>
</evidence>
<dbReference type="OrthoDB" id="529457at2759"/>
<dbReference type="Pfam" id="PF00364">
    <property type="entry name" value="Biotin_lipoyl"/>
    <property type="match status" value="1"/>
</dbReference>
<sequence>MVSVTVFRSFHGAIDSITHLQSLSERPGAVPIYNANAKKLSFAQGLALGSRITSANEKRAFVPCLKASESTTEITSVVYLDGKSQEPLEKRSLQSTTFPNGFEALVLEVCDETNVAELKLKVGDFEMHLKRNIDTTKHTTPIISPTPPHLSSEPMVKATPVAPPSSSPKSSSETASPFKNKSSTKSSKLAALEASGANSYVLVSSPKVGSFRRGKTVKGKKQPPICKEGDVIKEGQTIGYLNQFGSELPVMSDVAGEVLKFLYNDGDAVGYGDPLVAILPSFHDININ</sequence>
<dbReference type="eggNOG" id="ENOG502QUTA">
    <property type="taxonomic scope" value="Eukaryota"/>
</dbReference>
<dbReference type="GeneID" id="104592964"/>
<dbReference type="PANTHER" id="PTHR47597:SF2">
    <property type="entry name" value="LIPOYL-BINDING DOMAIN-CONTAINING PROTEIN"/>
    <property type="match status" value="1"/>
</dbReference>
<proteinExistence type="predicted"/>
<dbReference type="AlphaFoldDB" id="A0A1U7ZDJ3"/>
<reference evidence="3" key="1">
    <citation type="submission" date="2025-08" db="UniProtKB">
        <authorList>
            <consortium name="RefSeq"/>
        </authorList>
    </citation>
    <scope>IDENTIFICATION</scope>
</reference>
<evidence type="ECO:0000256" key="1">
    <source>
        <dbReference type="SAM" id="MobiDB-lite"/>
    </source>
</evidence>
<feature type="compositionally biased region" description="Low complexity" evidence="1">
    <location>
        <begin position="167"/>
        <end position="183"/>
    </location>
</feature>
<dbReference type="OMA" id="VSQACCT"/>
<dbReference type="SUPFAM" id="SSF51230">
    <property type="entry name" value="Single hybrid motif"/>
    <property type="match status" value="1"/>
</dbReference>
<dbReference type="KEGG" id="nnu:104592964"/>
<organism evidence="2 3">
    <name type="scientific">Nelumbo nucifera</name>
    <name type="common">Sacred lotus</name>
    <dbReference type="NCBI Taxonomy" id="4432"/>
    <lineage>
        <taxon>Eukaryota</taxon>
        <taxon>Viridiplantae</taxon>
        <taxon>Streptophyta</taxon>
        <taxon>Embryophyta</taxon>
        <taxon>Tracheophyta</taxon>
        <taxon>Spermatophyta</taxon>
        <taxon>Magnoliopsida</taxon>
        <taxon>Proteales</taxon>
        <taxon>Nelumbonaceae</taxon>
        <taxon>Nelumbo</taxon>
    </lineage>
</organism>
<dbReference type="RefSeq" id="XP_010250846.1">
    <property type="nucleotide sequence ID" value="XM_010252544.2"/>
</dbReference>
<dbReference type="InterPro" id="IPR000089">
    <property type="entry name" value="Biotin_lipoyl"/>
</dbReference>
<dbReference type="GO" id="GO:0006633">
    <property type="term" value="P:fatty acid biosynthetic process"/>
    <property type="evidence" value="ECO:0000318"/>
    <property type="project" value="GO_Central"/>
</dbReference>
<evidence type="ECO:0000313" key="2">
    <source>
        <dbReference type="Proteomes" id="UP000189703"/>
    </source>
</evidence>
<dbReference type="PANTHER" id="PTHR47597">
    <property type="entry name" value="IS A MEMBER OF THE PF|00364 BIOTIN-REQUIRING ENZYMES FAMILY-RELATED"/>
    <property type="match status" value="1"/>
</dbReference>
<dbReference type="InterPro" id="IPR011053">
    <property type="entry name" value="Single_hybrid_motif"/>
</dbReference>
<accession>A0A1U7ZDJ3</accession>